<proteinExistence type="predicted"/>
<evidence type="ECO:0008006" key="5">
    <source>
        <dbReference type="Google" id="ProtNLM"/>
    </source>
</evidence>
<feature type="domain" description="Stonustoxin-like helical" evidence="1">
    <location>
        <begin position="290"/>
        <end position="383"/>
    </location>
</feature>
<sequence>MARCLILEERPFDAERDTAIMAEEVLELPALGKPFQLGTLYNANKNQIVPSMPLWDMTNTDVVVIPRISHETNVTTTDSLASKMQSLNIKGNLVISALANKLEVKGSAAVLNDNKSSKTEAKIQLEARGTKEYHTISKNHLAKENLEQYHEFINQSGATHIVIGISYGYQIFLILETTCESEHEKLDVAGLLGLKIMSHVEGEVQGSYKTNEEKALSALKVKIHGSVRIPSNPTSLKETIEMYKRIPEFVTNNECPMTVHLLPLASVLPSLPFSCSQMNETVLSSVTVIFDDIEESEVTLTGIQTSDLATMEPRIRQKAKKLSAMLTKHKIWLQMKLNEIISNPRMDTRASKSMQIQNVVTKHKNSPFSSERFGMYLLKMEKEERFLKNLMKMLTFEEDDGNSGGAINKHAGEGKINRISIDILSDETDGKIPFERCKVFVLEVPIITVDDDLLEEMEKYDPDEDTESKASMVGAWPFEDEEFQWKILKCCKKLVNFARTHQNGVKDEDTESTKFRCVFTGFEKDREPSITLYSALTGDIEPS</sequence>
<name>A0ABD3W1J7_SINWO</name>
<dbReference type="InterPro" id="IPR056072">
    <property type="entry name" value="SNTX_MACPF/CDC-like_dom"/>
</dbReference>
<dbReference type="AlphaFoldDB" id="A0ABD3W1J7"/>
<dbReference type="Pfam" id="PF21109">
    <property type="entry name" value="Stonustoxin_helical"/>
    <property type="match status" value="1"/>
</dbReference>
<dbReference type="PANTHER" id="PTHR31594">
    <property type="entry name" value="AIG1-TYPE G DOMAIN-CONTAINING PROTEIN"/>
    <property type="match status" value="1"/>
</dbReference>
<dbReference type="InterPro" id="IPR048997">
    <property type="entry name" value="Stonustoxin-like_helical"/>
</dbReference>
<gene>
    <name evidence="3" type="ORF">ACJMK2_044637</name>
</gene>
<organism evidence="3 4">
    <name type="scientific">Sinanodonta woodiana</name>
    <name type="common">Chinese pond mussel</name>
    <name type="synonym">Anodonta woodiana</name>
    <dbReference type="NCBI Taxonomy" id="1069815"/>
    <lineage>
        <taxon>Eukaryota</taxon>
        <taxon>Metazoa</taxon>
        <taxon>Spiralia</taxon>
        <taxon>Lophotrochozoa</taxon>
        <taxon>Mollusca</taxon>
        <taxon>Bivalvia</taxon>
        <taxon>Autobranchia</taxon>
        <taxon>Heteroconchia</taxon>
        <taxon>Palaeoheterodonta</taxon>
        <taxon>Unionida</taxon>
        <taxon>Unionoidea</taxon>
        <taxon>Unionidae</taxon>
        <taxon>Unioninae</taxon>
        <taxon>Sinanodonta</taxon>
    </lineage>
</organism>
<feature type="domain" description="SNTX MACPF/CDC-like" evidence="2">
    <location>
        <begin position="27"/>
        <end position="182"/>
    </location>
</feature>
<accession>A0ABD3W1J7</accession>
<reference evidence="3 4" key="1">
    <citation type="submission" date="2024-11" db="EMBL/GenBank/DDBJ databases">
        <title>Chromosome-level genome assembly of the freshwater bivalve Anodonta woodiana.</title>
        <authorList>
            <person name="Chen X."/>
        </authorList>
    </citation>
    <scope>NUCLEOTIDE SEQUENCE [LARGE SCALE GENOMIC DNA]</scope>
    <source>
        <strain evidence="3">MN2024</strain>
        <tissue evidence="3">Gills</tissue>
    </source>
</reference>
<evidence type="ECO:0000313" key="4">
    <source>
        <dbReference type="Proteomes" id="UP001634394"/>
    </source>
</evidence>
<comment type="caution">
    <text evidence="3">The sequence shown here is derived from an EMBL/GenBank/DDBJ whole genome shotgun (WGS) entry which is preliminary data.</text>
</comment>
<evidence type="ECO:0000259" key="1">
    <source>
        <dbReference type="Pfam" id="PF21109"/>
    </source>
</evidence>
<dbReference type="PANTHER" id="PTHR31594:SF14">
    <property type="entry name" value="FIBRONECTIN TYPE-III DOMAIN-CONTAINING PROTEIN"/>
    <property type="match status" value="1"/>
</dbReference>
<evidence type="ECO:0000313" key="3">
    <source>
        <dbReference type="EMBL" id="KAL3867435.1"/>
    </source>
</evidence>
<dbReference type="EMBL" id="JBJQND010000009">
    <property type="protein sequence ID" value="KAL3867435.1"/>
    <property type="molecule type" value="Genomic_DNA"/>
</dbReference>
<dbReference type="Proteomes" id="UP001634394">
    <property type="component" value="Unassembled WGS sequence"/>
</dbReference>
<protein>
    <recommendedName>
        <fullName evidence="5">SNTX thioredoxin-like domain-containing protein</fullName>
    </recommendedName>
</protein>
<dbReference type="InterPro" id="IPR052090">
    <property type="entry name" value="Cytolytic_pore-forming_toxin"/>
</dbReference>
<dbReference type="Pfam" id="PF24674">
    <property type="entry name" value="MACPF_SNTX"/>
    <property type="match status" value="1"/>
</dbReference>
<evidence type="ECO:0000259" key="2">
    <source>
        <dbReference type="Pfam" id="PF24674"/>
    </source>
</evidence>
<keyword evidence="4" id="KW-1185">Reference proteome</keyword>